<proteinExistence type="predicted"/>
<evidence type="ECO:0000313" key="2">
    <source>
        <dbReference type="Proteomes" id="UP000054845"/>
    </source>
</evidence>
<organism evidence="1 2">
    <name type="scientific">Ceraceosorus bombacis</name>
    <dbReference type="NCBI Taxonomy" id="401625"/>
    <lineage>
        <taxon>Eukaryota</taxon>
        <taxon>Fungi</taxon>
        <taxon>Dikarya</taxon>
        <taxon>Basidiomycota</taxon>
        <taxon>Ustilaginomycotina</taxon>
        <taxon>Exobasidiomycetes</taxon>
        <taxon>Ceraceosorales</taxon>
        <taxon>Ceraceosoraceae</taxon>
        <taxon>Ceraceosorus</taxon>
    </lineage>
</organism>
<protein>
    <submittedName>
        <fullName evidence="1">Uncharacterized protein</fullName>
    </submittedName>
</protein>
<accession>A0A0P1BDV9</accession>
<evidence type="ECO:0000313" key="1">
    <source>
        <dbReference type="EMBL" id="CEH13601.1"/>
    </source>
</evidence>
<keyword evidence="2" id="KW-1185">Reference proteome</keyword>
<dbReference type="EMBL" id="CCYA01000221">
    <property type="protein sequence ID" value="CEH13601.1"/>
    <property type="molecule type" value="Genomic_DNA"/>
</dbReference>
<dbReference type="Proteomes" id="UP000054845">
    <property type="component" value="Unassembled WGS sequence"/>
</dbReference>
<reference evidence="1 2" key="1">
    <citation type="submission" date="2014-09" db="EMBL/GenBank/DDBJ databases">
        <authorList>
            <person name="Magalhaes I.L.F."/>
            <person name="Oliveira U."/>
            <person name="Santos F.R."/>
            <person name="Vidigal T.H.D.A."/>
            <person name="Brescovit A.D."/>
            <person name="Santos A.J."/>
        </authorList>
    </citation>
    <scope>NUCLEOTIDE SEQUENCE [LARGE SCALE GENOMIC DNA]</scope>
</reference>
<dbReference type="AlphaFoldDB" id="A0A0P1BDV9"/>
<name>A0A0P1BDV9_9BASI</name>
<sequence>MRAGQGPGDTSQPITASVTVKSRAACSLDWLSYSAGHSFMRDAHYKRIKHSDLQHLVDRHALEQRQWRRLDSKCLSSSCGAEQHSSIVWQ</sequence>